<dbReference type="Proteomes" id="UP000291933">
    <property type="component" value="Unassembled WGS sequence"/>
</dbReference>
<feature type="domain" description="Glycosyl transferase family 1" evidence="3">
    <location>
        <begin position="190"/>
        <end position="324"/>
    </location>
</feature>
<keyword evidence="1" id="KW-0328">Glycosyltransferase</keyword>
<reference evidence="5 6" key="1">
    <citation type="submission" date="2019-01" db="EMBL/GenBank/DDBJ databases">
        <title>Lactibacter flavus gen. nov., sp. nov., a novel bacterium of the family Propionibacteriaceae isolated from raw milk and dairy products.</title>
        <authorList>
            <person name="Huptas C."/>
            <person name="Wenning M."/>
            <person name="Breitenwieser F."/>
            <person name="Doll E."/>
            <person name="Von Neubeck M."/>
            <person name="Busse H.-J."/>
            <person name="Scherer S."/>
        </authorList>
    </citation>
    <scope>NUCLEOTIDE SEQUENCE [LARGE SCALE GENOMIC DNA]</scope>
    <source>
        <strain evidence="5 6">DSM 22130</strain>
    </source>
</reference>
<dbReference type="PANTHER" id="PTHR46401">
    <property type="entry name" value="GLYCOSYLTRANSFERASE WBBK-RELATED"/>
    <property type="match status" value="1"/>
</dbReference>
<dbReference type="OrthoDB" id="8555507at2"/>
<evidence type="ECO:0000256" key="1">
    <source>
        <dbReference type="ARBA" id="ARBA00022676"/>
    </source>
</evidence>
<dbReference type="Pfam" id="PF13439">
    <property type="entry name" value="Glyco_transf_4"/>
    <property type="match status" value="1"/>
</dbReference>
<dbReference type="SUPFAM" id="SSF53756">
    <property type="entry name" value="UDP-Glycosyltransferase/glycogen phosphorylase"/>
    <property type="match status" value="1"/>
</dbReference>
<dbReference type="CDD" id="cd03809">
    <property type="entry name" value="GT4_MtfB-like"/>
    <property type="match status" value="1"/>
</dbReference>
<gene>
    <name evidence="5" type="ORF">ET996_09690</name>
</gene>
<evidence type="ECO:0000256" key="2">
    <source>
        <dbReference type="ARBA" id="ARBA00022679"/>
    </source>
</evidence>
<proteinExistence type="predicted"/>
<comment type="caution">
    <text evidence="5">The sequence shown here is derived from an EMBL/GenBank/DDBJ whole genome shotgun (WGS) entry which is preliminary data.</text>
</comment>
<accession>A0A4Q9KL85</accession>
<dbReference type="AlphaFoldDB" id="A0A4Q9KL85"/>
<dbReference type="RefSeq" id="WP_131172362.1">
    <property type="nucleotide sequence ID" value="NZ_FXTL01000011.1"/>
</dbReference>
<protein>
    <submittedName>
        <fullName evidence="5">Glycosyltransferase family 1 protein</fullName>
    </submittedName>
</protein>
<dbReference type="InterPro" id="IPR001296">
    <property type="entry name" value="Glyco_trans_1"/>
</dbReference>
<dbReference type="GO" id="GO:0009103">
    <property type="term" value="P:lipopolysaccharide biosynthetic process"/>
    <property type="evidence" value="ECO:0007669"/>
    <property type="project" value="TreeGrafter"/>
</dbReference>
<dbReference type="EMBL" id="SDMR01000011">
    <property type="protein sequence ID" value="TBT94660.1"/>
    <property type="molecule type" value="Genomic_DNA"/>
</dbReference>
<organism evidence="5 6">
    <name type="scientific">Propioniciclava tarda</name>
    <dbReference type="NCBI Taxonomy" id="433330"/>
    <lineage>
        <taxon>Bacteria</taxon>
        <taxon>Bacillati</taxon>
        <taxon>Actinomycetota</taxon>
        <taxon>Actinomycetes</taxon>
        <taxon>Propionibacteriales</taxon>
        <taxon>Propionibacteriaceae</taxon>
        <taxon>Propioniciclava</taxon>
    </lineage>
</organism>
<keyword evidence="6" id="KW-1185">Reference proteome</keyword>
<sequence>MAITVALAMLTLVRGAMGGTETYASALTRYLDPERVDATAYVPRGAGGFSGGIDEIEIPEITPGASNLQRLAMTGRGLLLGRQIRARMRPAQVVHFPFTTAIPTMPSSVGRIVTVHDVQHLDLPHNFSHLERLYRRATYEAMAKAADLVITDSEFARHSIIDHLGVAPEKVRSIHLGFDASGFTPSDAPRENVLLYPARPYAHKNHRTLIDAVALLRRDDTDLRLVLTGEGLERLGEVPDWVDRRGLITFDELKRLYQTSRLMVFPSLYEGFGLPPLEAMASGCPVAASSAGSIPEVVGDGAELFDPATPESVADGIRRALGHTEELTARGLARAASFGGWDRCIRAHEDAYVEVAARKI</sequence>
<dbReference type="GO" id="GO:0016757">
    <property type="term" value="F:glycosyltransferase activity"/>
    <property type="evidence" value="ECO:0007669"/>
    <property type="project" value="UniProtKB-KW"/>
</dbReference>
<evidence type="ECO:0000259" key="3">
    <source>
        <dbReference type="Pfam" id="PF00534"/>
    </source>
</evidence>
<keyword evidence="2 5" id="KW-0808">Transferase</keyword>
<feature type="domain" description="Glycosyltransferase subfamily 4-like N-terminal" evidence="4">
    <location>
        <begin position="17"/>
        <end position="180"/>
    </location>
</feature>
<name>A0A4Q9KL85_PROTD</name>
<dbReference type="Pfam" id="PF00534">
    <property type="entry name" value="Glycos_transf_1"/>
    <property type="match status" value="1"/>
</dbReference>
<dbReference type="PANTHER" id="PTHR46401:SF2">
    <property type="entry name" value="GLYCOSYLTRANSFERASE WBBK-RELATED"/>
    <property type="match status" value="1"/>
</dbReference>
<dbReference type="Gene3D" id="3.40.50.2000">
    <property type="entry name" value="Glycogen Phosphorylase B"/>
    <property type="match status" value="2"/>
</dbReference>
<evidence type="ECO:0000259" key="4">
    <source>
        <dbReference type="Pfam" id="PF13439"/>
    </source>
</evidence>
<evidence type="ECO:0000313" key="6">
    <source>
        <dbReference type="Proteomes" id="UP000291933"/>
    </source>
</evidence>
<dbReference type="InterPro" id="IPR028098">
    <property type="entry name" value="Glyco_trans_4-like_N"/>
</dbReference>
<evidence type="ECO:0000313" key="5">
    <source>
        <dbReference type="EMBL" id="TBT94660.1"/>
    </source>
</evidence>